<name>A0A2V3VK93_9BACI</name>
<reference evidence="2 3" key="1">
    <citation type="submission" date="2018-05" db="EMBL/GenBank/DDBJ databases">
        <title>Genomic Encyclopedia of Type Strains, Phase IV (KMG-IV): sequencing the most valuable type-strain genomes for metagenomic binning, comparative biology and taxonomic classification.</title>
        <authorList>
            <person name="Goeker M."/>
        </authorList>
    </citation>
    <scope>NUCLEOTIDE SEQUENCE [LARGE SCALE GENOMIC DNA]</scope>
    <source>
        <strain evidence="2 3">DSM 28556</strain>
    </source>
</reference>
<gene>
    <name evidence="2" type="ORF">DFR56_12725</name>
</gene>
<evidence type="ECO:0000313" key="3">
    <source>
        <dbReference type="Proteomes" id="UP000247978"/>
    </source>
</evidence>
<dbReference type="PANTHER" id="PTHR33442">
    <property type="entry name" value="TRANS-3-HYDROXY-L-PROLINE DEHYDRATASE"/>
    <property type="match status" value="1"/>
</dbReference>
<dbReference type="Proteomes" id="UP000247978">
    <property type="component" value="Unassembled WGS sequence"/>
</dbReference>
<dbReference type="EMBL" id="QJJQ01000027">
    <property type="protein sequence ID" value="PXW80455.1"/>
    <property type="molecule type" value="Genomic_DNA"/>
</dbReference>
<dbReference type="Pfam" id="PF05544">
    <property type="entry name" value="Pro_racemase"/>
    <property type="match status" value="1"/>
</dbReference>
<comment type="caution">
    <text evidence="2">The sequence shown here is derived from an EMBL/GenBank/DDBJ whole genome shotgun (WGS) entry which is preliminary data.</text>
</comment>
<evidence type="ECO:0000313" key="2">
    <source>
        <dbReference type="EMBL" id="PXW80455.1"/>
    </source>
</evidence>
<dbReference type="FunFam" id="3.10.310.10:FF:000005">
    <property type="entry name" value="Proline racemase"/>
    <property type="match status" value="1"/>
</dbReference>
<organism evidence="2 3">
    <name type="scientific">Pseudogracilibacillus auburnensis</name>
    <dbReference type="NCBI Taxonomy" id="1494959"/>
    <lineage>
        <taxon>Bacteria</taxon>
        <taxon>Bacillati</taxon>
        <taxon>Bacillota</taxon>
        <taxon>Bacilli</taxon>
        <taxon>Bacillales</taxon>
        <taxon>Bacillaceae</taxon>
        <taxon>Pseudogracilibacillus</taxon>
    </lineage>
</organism>
<dbReference type="SFLD" id="SFLDS00028">
    <property type="entry name" value="Proline_Racemase"/>
    <property type="match status" value="1"/>
</dbReference>
<keyword evidence="3" id="KW-1185">Reference proteome</keyword>
<dbReference type="RefSeq" id="WP_110397597.1">
    <property type="nucleotide sequence ID" value="NZ_JADIJL010000005.1"/>
</dbReference>
<protein>
    <submittedName>
        <fullName evidence="2">Proline racemase</fullName>
    </submittedName>
</protein>
<comment type="similarity">
    <text evidence="1">Belongs to the proline racemase family.</text>
</comment>
<sequence>MNFQKVFTTIDTHTGGNPTRTLISGLPPLKGNTMSEKMLYMQENYDWIRKFLMNEPRGHDVMSGALITDPCHPDADVGVIYIETGGYLPMCGHDTIGCCTALIEAGLIEYDPNTPYTSIKLDTPAGIVDVKIKMTNGKAEEVTFVNVPAFLLKSITIDIEEIGTVDCDIAYGGNFYGIIDARKLNIELHEENATEIINKAITIRNAINKQEEVVHPEFPFINGLTHIEFFTDPTHPDADVKNTVIVPPGGIDRSPCGTGTSAKLATMYNKGEIALEERFVHESIVGTLFKAQVLDETLVKNHSAVISEVTGSAWVMGMHRFFYNEDDPLKEGFLLIPPMEHEQKKEDTIC</sequence>
<dbReference type="AlphaFoldDB" id="A0A2V3VK93"/>
<dbReference type="InterPro" id="IPR008794">
    <property type="entry name" value="Pro_racemase_fam"/>
</dbReference>
<evidence type="ECO:0000256" key="1">
    <source>
        <dbReference type="ARBA" id="ARBA00007529"/>
    </source>
</evidence>
<dbReference type="SUPFAM" id="SSF54506">
    <property type="entry name" value="Diaminopimelate epimerase-like"/>
    <property type="match status" value="1"/>
</dbReference>
<dbReference type="OrthoDB" id="181267at2"/>
<dbReference type="Gene3D" id="3.10.310.10">
    <property type="entry name" value="Diaminopimelate Epimerase, Chain A, domain 1"/>
    <property type="match status" value="2"/>
</dbReference>
<dbReference type="GO" id="GO:0047580">
    <property type="term" value="F:4-hydroxyproline epimerase activity"/>
    <property type="evidence" value="ECO:0007669"/>
    <property type="project" value="TreeGrafter"/>
</dbReference>
<dbReference type="PIRSF" id="PIRSF029792">
    <property type="entry name" value="Pro_racemase"/>
    <property type="match status" value="1"/>
</dbReference>
<dbReference type="PANTHER" id="PTHR33442:SF5">
    <property type="entry name" value="BIFUNCTIONAL TRANS-3-HYDROXY-L-PROLINE DEHYDRATASE_2-EPIMERASE"/>
    <property type="match status" value="1"/>
</dbReference>
<accession>A0A2V3VK93</accession>
<proteinExistence type="inferred from homology"/>